<evidence type="ECO:0000256" key="1">
    <source>
        <dbReference type="SAM" id="Phobius"/>
    </source>
</evidence>
<feature type="transmembrane region" description="Helical" evidence="1">
    <location>
        <begin position="83"/>
        <end position="106"/>
    </location>
</feature>
<dbReference type="AlphaFoldDB" id="A0A4R0P614"/>
<dbReference type="RefSeq" id="WP_131571218.1">
    <property type="nucleotide sequence ID" value="NZ_JAINFK010000008.1"/>
</dbReference>
<keyword evidence="1" id="KW-0472">Membrane</keyword>
<proteinExistence type="predicted"/>
<accession>A0A4R0P614</accession>
<dbReference type="InterPro" id="IPR041916">
    <property type="entry name" value="Anti_sigma_zinc_sf"/>
</dbReference>
<keyword evidence="1" id="KW-1133">Transmembrane helix</keyword>
<evidence type="ECO:0000313" key="3">
    <source>
        <dbReference type="Proteomes" id="UP000291301"/>
    </source>
</evidence>
<protein>
    <submittedName>
        <fullName evidence="2">Anti-sigma factor</fullName>
    </submittedName>
</protein>
<keyword evidence="3" id="KW-1185">Reference proteome</keyword>
<dbReference type="Proteomes" id="UP000291301">
    <property type="component" value="Unassembled WGS sequence"/>
</dbReference>
<gene>
    <name evidence="2" type="ORF">E0D97_16705</name>
</gene>
<evidence type="ECO:0000313" key="2">
    <source>
        <dbReference type="EMBL" id="TCD11348.1"/>
    </source>
</evidence>
<organism evidence="2 3">
    <name type="scientific">Oricola cellulosilytica</name>
    <dbReference type="NCBI Taxonomy" id="1429082"/>
    <lineage>
        <taxon>Bacteria</taxon>
        <taxon>Pseudomonadati</taxon>
        <taxon>Pseudomonadota</taxon>
        <taxon>Alphaproteobacteria</taxon>
        <taxon>Hyphomicrobiales</taxon>
        <taxon>Ahrensiaceae</taxon>
        <taxon>Oricola</taxon>
    </lineage>
</organism>
<dbReference type="Gene3D" id="1.10.10.1320">
    <property type="entry name" value="Anti-sigma factor, zinc-finger domain"/>
    <property type="match status" value="1"/>
</dbReference>
<dbReference type="OrthoDB" id="7187254at2"/>
<keyword evidence="1" id="KW-0812">Transmembrane</keyword>
<sequence length="258" mass="28057">MTDQSGKNIGDDELHAYVDGELDPGRRAEVEAFLASDTEAAALVAKWRAQNTAIRGMFGEAPLPERATDRMMIRKLGARRSRWTSPAIAAGFALFFLAGTGAGALVTRMLDGGGEAAFAQVLPEASKTNYLIYASEVRHPVEVRADEEEHLVNWLGARVGRKLFAPDLSSKGFRLVGGRLVPFVDEPGAMLMYENAGSDRLTVLIGSNPQHEGTGFRFASQDGVSTFYWTDDSFGYAMSGALDREILLGLARIVYAQY</sequence>
<reference evidence="2 3" key="1">
    <citation type="journal article" date="2015" name="Antonie Van Leeuwenhoek">
        <title>Oricola cellulosilytica gen. nov., sp. nov., a cellulose-degrading bacterium of the family Phyllobacteriaceae isolated from surface seashore water, and emended descriptions of Mesorhizobium loti and Phyllobacterium myrsinacearum.</title>
        <authorList>
            <person name="Hameed A."/>
            <person name="Shahina M."/>
            <person name="Lai W.A."/>
            <person name="Lin S.Y."/>
            <person name="Young L.S."/>
            <person name="Liu Y.C."/>
            <person name="Hsu Y.H."/>
            <person name="Young C.C."/>
        </authorList>
    </citation>
    <scope>NUCLEOTIDE SEQUENCE [LARGE SCALE GENOMIC DNA]</scope>
    <source>
        <strain evidence="2 3">KCTC 52183</strain>
    </source>
</reference>
<dbReference type="EMBL" id="SJST01000009">
    <property type="protein sequence ID" value="TCD11348.1"/>
    <property type="molecule type" value="Genomic_DNA"/>
</dbReference>
<comment type="caution">
    <text evidence="2">The sequence shown here is derived from an EMBL/GenBank/DDBJ whole genome shotgun (WGS) entry which is preliminary data.</text>
</comment>
<name>A0A4R0P614_9HYPH</name>